<name>A0ABU3KQL6_9BURK</name>
<sequence>MTALKLGIEGLESAEVSRVRILLRLLKGNAQFAWEYAVEGPFDALLCANAVAKARCAVVVDVLPEGVAASAGALSRPIEADQLEALLLGLQNQLQPTVFGELLPEPFDVFGSFAETHAAPLAPVEERTPTHLQSPITAAALSSSTIYGPLAGTQNTEEYKLKRWPPQAVLRDSKDRIRLANLISRKPFSIEQLSQSSGIAVAEVQAFITVLQSFGIVNVALATPSVSVPRLSTATCAAPRQKQKRSFLSAIRRKLGI</sequence>
<evidence type="ECO:0000313" key="1">
    <source>
        <dbReference type="EMBL" id="MDT7519893.1"/>
    </source>
</evidence>
<dbReference type="Proteomes" id="UP001321700">
    <property type="component" value="Unassembled WGS sequence"/>
</dbReference>
<dbReference type="EMBL" id="JAVBIK010000001">
    <property type="protein sequence ID" value="MDT7519893.1"/>
    <property type="molecule type" value="Genomic_DNA"/>
</dbReference>
<gene>
    <name evidence="1" type="ORF">RAE19_14440</name>
</gene>
<protein>
    <recommendedName>
        <fullName evidence="3">DprA winged helix domain-containing protein</fullName>
    </recommendedName>
</protein>
<reference evidence="1 2" key="1">
    <citation type="submission" date="2023-08" db="EMBL/GenBank/DDBJ databases">
        <title>Rhodoferax potami sp. nov. and Rhodoferax mekongensis sp. nov., isolated from the Mekong River in Thailand.</title>
        <authorList>
            <person name="Kitikhun S."/>
            <person name="Charoenyingcharoen P."/>
            <person name="Siriarchawattana P."/>
            <person name="Likhitrattanapisal S."/>
            <person name="Nilsakha T."/>
            <person name="Chanpet A."/>
            <person name="Rattanawaree P."/>
            <person name="Ingsriswang S."/>
        </authorList>
    </citation>
    <scope>NUCLEOTIDE SEQUENCE [LARGE SCALE GENOMIC DNA]</scope>
    <source>
        <strain evidence="1 2">TBRC 17660</strain>
    </source>
</reference>
<evidence type="ECO:0000313" key="2">
    <source>
        <dbReference type="Proteomes" id="UP001321700"/>
    </source>
</evidence>
<organism evidence="1 2">
    <name type="scientific">Rhodoferax potami</name>
    <dbReference type="NCBI Taxonomy" id="3068338"/>
    <lineage>
        <taxon>Bacteria</taxon>
        <taxon>Pseudomonadati</taxon>
        <taxon>Pseudomonadota</taxon>
        <taxon>Betaproteobacteria</taxon>
        <taxon>Burkholderiales</taxon>
        <taxon>Comamonadaceae</taxon>
        <taxon>Rhodoferax</taxon>
    </lineage>
</organism>
<evidence type="ECO:0008006" key="3">
    <source>
        <dbReference type="Google" id="ProtNLM"/>
    </source>
</evidence>
<dbReference type="RefSeq" id="WP_313875541.1">
    <property type="nucleotide sequence ID" value="NZ_JAVBIK010000001.1"/>
</dbReference>
<keyword evidence="2" id="KW-1185">Reference proteome</keyword>
<accession>A0ABU3KQL6</accession>
<comment type="caution">
    <text evidence="1">The sequence shown here is derived from an EMBL/GenBank/DDBJ whole genome shotgun (WGS) entry which is preliminary data.</text>
</comment>
<proteinExistence type="predicted"/>